<dbReference type="GO" id="GO:0015012">
    <property type="term" value="P:heparan sulfate proteoglycan biosynthetic process"/>
    <property type="evidence" value="ECO:0007669"/>
    <property type="project" value="UniProtKB-ARBA"/>
</dbReference>
<sequence length="823" mass="94861">MNGNALLESGASDVFAIFRRRSCWIGLGTGILTLFVGVTFFLSSSIENSVLQRGFASKQAGSKDSFCHHSMWGYGCQRVDEMRRIFDSVKTELSTAAEKLDEANRELEAVTKEIPNKQQELQDIERRIEEARRVLKEVNDKHNVRVFLPREPLWPVEKSEGAFGEERKIRRGLSLDEDFDFGRCSITTGFRFFLYDAHSDHLLHQELSVHPNRLKDAKKVCLLVAFVSKGHRPSDLQFWKKDGRNHLLIALGTENVDFQKAIVLGDEMIHSRSPFHISAFLDVPGFDKMNDWQRYVPLLPHNRKVLLAYKGNLTLPELEDLRKSAGNSGDAVDFSPEADLKNAVFTLILPMNSSSFQRNIYEALLVGSIPVILDSDAVLPFDDLIDWRLISMKISKWRFSELHFILRTVPLNDILEMRRMGRIFLENYLGNAQVLSRTLISAIRWRLGLPSDSLKLQEAIPLFNGSFQAPQIAMEPKPRMEDEFLGPIEAPSDSPMFLHNFTSMSLYSYDLWNKNPYAVHSTMPYLANNVLMPSGVEFHEDTNTGFRPISPGSGKEFSEALGGNRPKEQFTIVMVTHNRDSVLSASLERLRDLPYLNKVIVVWNNVDRDPPSSWPRIHVPIEFIRAKTNSLNNRFIPYDRIQTEAILSMDDDIDLRKDEIIANFRVWREERQRIVGFPARYQARFGENIFYNSNHTCQYSMILTGAAFIHQSYLDAYTNHMQAIIRSKVDEWMNCEDIAMNFLVSHLYRKPPIKVTSKWTLRCPTCTETLSNDESHFTERHNCIRFFTEVYGYDPLLFTQSRTDSVLFKTRLPPDHQKCFKYV</sequence>
<dbReference type="Gene3D" id="3.90.550.10">
    <property type="entry name" value="Spore Coat Polysaccharide Biosynthesis Protein SpsA, Chain A"/>
    <property type="match status" value="1"/>
</dbReference>
<evidence type="ECO:0000256" key="3">
    <source>
        <dbReference type="ARBA" id="ARBA00022679"/>
    </source>
</evidence>
<dbReference type="GO" id="GO:0016757">
    <property type="term" value="F:glycosyltransferase activity"/>
    <property type="evidence" value="ECO:0007669"/>
    <property type="project" value="InterPro"/>
</dbReference>
<keyword evidence="4 10" id="KW-0812">Transmembrane</keyword>
<dbReference type="InterPro" id="IPR040911">
    <property type="entry name" value="Exostosin_GT47"/>
</dbReference>
<feature type="domain" description="Exostosin GT47" evidence="11">
    <location>
        <begin position="235"/>
        <end position="408"/>
    </location>
</feature>
<dbReference type="EMBL" id="AZBU02000008">
    <property type="protein sequence ID" value="TKR67762.1"/>
    <property type="molecule type" value="Genomic_DNA"/>
</dbReference>
<dbReference type="Pfam" id="PF03016">
    <property type="entry name" value="Exostosin_GT47"/>
    <property type="match status" value="1"/>
</dbReference>
<keyword evidence="7 10" id="KW-0472">Membrane</keyword>
<dbReference type="OrthoDB" id="5954868at2759"/>
<dbReference type="Proteomes" id="UP000298663">
    <property type="component" value="Unassembled WGS sequence"/>
</dbReference>
<keyword evidence="9" id="KW-0175">Coiled coil</keyword>
<dbReference type="GO" id="GO:0005789">
    <property type="term" value="C:endoplasmic reticulum membrane"/>
    <property type="evidence" value="ECO:0007669"/>
    <property type="project" value="UniProtKB-SubCell"/>
</dbReference>
<dbReference type="InterPro" id="IPR015338">
    <property type="entry name" value="GT64_dom"/>
</dbReference>
<name>A0A4U5MF64_STECR</name>
<evidence type="ECO:0000313" key="14">
    <source>
        <dbReference type="Proteomes" id="UP000298663"/>
    </source>
</evidence>
<keyword evidence="3" id="KW-0808">Transferase</keyword>
<dbReference type="Pfam" id="PF09258">
    <property type="entry name" value="Glyco_transf_64"/>
    <property type="match status" value="1"/>
</dbReference>
<evidence type="ECO:0000256" key="7">
    <source>
        <dbReference type="ARBA" id="ARBA00023136"/>
    </source>
</evidence>
<dbReference type="InterPro" id="IPR029044">
    <property type="entry name" value="Nucleotide-diphossugar_trans"/>
</dbReference>
<proteinExistence type="inferred from homology"/>
<keyword evidence="14" id="KW-1185">Reference proteome</keyword>
<organism evidence="13 14">
    <name type="scientific">Steinernema carpocapsae</name>
    <name type="common">Entomopathogenic nematode</name>
    <dbReference type="NCBI Taxonomy" id="34508"/>
    <lineage>
        <taxon>Eukaryota</taxon>
        <taxon>Metazoa</taxon>
        <taxon>Ecdysozoa</taxon>
        <taxon>Nematoda</taxon>
        <taxon>Chromadorea</taxon>
        <taxon>Rhabditida</taxon>
        <taxon>Tylenchina</taxon>
        <taxon>Panagrolaimomorpha</taxon>
        <taxon>Strongyloidoidea</taxon>
        <taxon>Steinernematidae</taxon>
        <taxon>Steinernema</taxon>
    </lineage>
</organism>
<evidence type="ECO:0000256" key="2">
    <source>
        <dbReference type="ARBA" id="ARBA00010271"/>
    </source>
</evidence>
<evidence type="ECO:0000256" key="6">
    <source>
        <dbReference type="ARBA" id="ARBA00022989"/>
    </source>
</evidence>
<dbReference type="PANTHER" id="PTHR48261">
    <property type="entry name" value="ACETYLGLUCOSAMINYLTRANSFERASE"/>
    <property type="match status" value="1"/>
</dbReference>
<evidence type="ECO:0000256" key="4">
    <source>
        <dbReference type="ARBA" id="ARBA00022692"/>
    </source>
</evidence>
<accession>A0A4U5MF64</accession>
<evidence type="ECO:0000256" key="10">
    <source>
        <dbReference type="SAM" id="Phobius"/>
    </source>
</evidence>
<dbReference type="InterPro" id="IPR004263">
    <property type="entry name" value="Exostosin"/>
</dbReference>
<evidence type="ECO:0000256" key="1">
    <source>
        <dbReference type="ARBA" id="ARBA00004648"/>
    </source>
</evidence>
<keyword evidence="5" id="KW-0256">Endoplasmic reticulum</keyword>
<comment type="subcellular location">
    <subcellularLocation>
        <location evidence="1">Endoplasmic reticulum membrane</location>
        <topology evidence="1">Single-pass type II membrane protein</topology>
    </subcellularLocation>
</comment>
<evidence type="ECO:0000259" key="11">
    <source>
        <dbReference type="Pfam" id="PF03016"/>
    </source>
</evidence>
<comment type="similarity">
    <text evidence="2">Belongs to the glycosyltransferase 47 family.</text>
</comment>
<evidence type="ECO:0000313" key="13">
    <source>
        <dbReference type="EMBL" id="TKR67762.1"/>
    </source>
</evidence>
<dbReference type="AlphaFoldDB" id="A0A4U5MF64"/>
<keyword evidence="8" id="KW-1015">Disulfide bond</keyword>
<evidence type="ECO:0000256" key="8">
    <source>
        <dbReference type="ARBA" id="ARBA00023157"/>
    </source>
</evidence>
<reference evidence="13 14" key="2">
    <citation type="journal article" date="2019" name="G3 (Bethesda)">
        <title>Hybrid Assembly of the Genome of the Entomopathogenic Nematode Steinernema carpocapsae Identifies the X-Chromosome.</title>
        <authorList>
            <person name="Serra L."/>
            <person name="Macchietto M."/>
            <person name="Macias-Munoz A."/>
            <person name="McGill C.J."/>
            <person name="Rodriguez I.M."/>
            <person name="Rodriguez B."/>
            <person name="Murad R."/>
            <person name="Mortazavi A."/>
        </authorList>
    </citation>
    <scope>NUCLEOTIDE SEQUENCE [LARGE SCALE GENOMIC DNA]</scope>
    <source>
        <strain evidence="13 14">ALL</strain>
    </source>
</reference>
<evidence type="ECO:0000259" key="12">
    <source>
        <dbReference type="Pfam" id="PF09258"/>
    </source>
</evidence>
<feature type="domain" description="Glycosyl transferase 64" evidence="12">
    <location>
        <begin position="570"/>
        <end position="808"/>
    </location>
</feature>
<dbReference type="STRING" id="34508.A0A4U5MF64"/>
<evidence type="ECO:0000256" key="9">
    <source>
        <dbReference type="SAM" id="Coils"/>
    </source>
</evidence>
<protein>
    <recommendedName>
        <fullName evidence="15">Glycosyl transferase 64 domain-containing protein</fullName>
    </recommendedName>
</protein>
<dbReference type="PANTHER" id="PTHR48261:SF4">
    <property type="entry name" value="EXOSTOSIN LIKE GLYCOSYLTRANSFERASE 3"/>
    <property type="match status" value="1"/>
</dbReference>
<gene>
    <name evidence="13" type="ORF">L596_023860</name>
</gene>
<evidence type="ECO:0008006" key="15">
    <source>
        <dbReference type="Google" id="ProtNLM"/>
    </source>
</evidence>
<comment type="caution">
    <text evidence="13">The sequence shown here is derived from an EMBL/GenBank/DDBJ whole genome shotgun (WGS) entry which is preliminary data.</text>
</comment>
<feature type="coiled-coil region" evidence="9">
    <location>
        <begin position="86"/>
        <end position="141"/>
    </location>
</feature>
<dbReference type="SUPFAM" id="SSF53448">
    <property type="entry name" value="Nucleotide-diphospho-sugar transferases"/>
    <property type="match status" value="1"/>
</dbReference>
<reference evidence="13 14" key="1">
    <citation type="journal article" date="2015" name="Genome Biol.">
        <title>Comparative genomics of Steinernema reveals deeply conserved gene regulatory networks.</title>
        <authorList>
            <person name="Dillman A.R."/>
            <person name="Macchietto M."/>
            <person name="Porter C.F."/>
            <person name="Rogers A."/>
            <person name="Williams B."/>
            <person name="Antoshechkin I."/>
            <person name="Lee M.M."/>
            <person name="Goodwin Z."/>
            <person name="Lu X."/>
            <person name="Lewis E.E."/>
            <person name="Goodrich-Blair H."/>
            <person name="Stock S.P."/>
            <person name="Adams B.J."/>
            <person name="Sternberg P.W."/>
            <person name="Mortazavi A."/>
        </authorList>
    </citation>
    <scope>NUCLEOTIDE SEQUENCE [LARGE SCALE GENOMIC DNA]</scope>
    <source>
        <strain evidence="13 14">ALL</strain>
    </source>
</reference>
<keyword evidence="6 10" id="KW-1133">Transmembrane helix</keyword>
<evidence type="ECO:0000256" key="5">
    <source>
        <dbReference type="ARBA" id="ARBA00022824"/>
    </source>
</evidence>
<feature type="transmembrane region" description="Helical" evidence="10">
    <location>
        <begin position="23"/>
        <end position="42"/>
    </location>
</feature>